<organism evidence="2 3">
    <name type="scientific">Aeromicrobium erythreum</name>
    <dbReference type="NCBI Taxonomy" id="2041"/>
    <lineage>
        <taxon>Bacteria</taxon>
        <taxon>Bacillati</taxon>
        <taxon>Actinomycetota</taxon>
        <taxon>Actinomycetes</taxon>
        <taxon>Propionibacteriales</taxon>
        <taxon>Nocardioidaceae</taxon>
        <taxon>Aeromicrobium</taxon>
    </lineage>
</organism>
<protein>
    <recommendedName>
        <fullName evidence="1">Glyoxalase-like domain-containing protein</fullName>
    </recommendedName>
</protein>
<keyword evidence="3" id="KW-1185">Reference proteome</keyword>
<dbReference type="InterPro" id="IPR041581">
    <property type="entry name" value="Glyoxalase_6"/>
</dbReference>
<proteinExistence type="predicted"/>
<evidence type="ECO:0000313" key="2">
    <source>
        <dbReference type="EMBL" id="ALX04222.1"/>
    </source>
</evidence>
<dbReference type="OrthoDB" id="3212826at2"/>
<dbReference type="RefSeq" id="WP_067855762.1">
    <property type="nucleotide sequence ID" value="NZ_CP011502.1"/>
</dbReference>
<dbReference type="Proteomes" id="UP000067689">
    <property type="component" value="Chromosome"/>
</dbReference>
<name>A0A0U4C8P7_9ACTN</name>
<dbReference type="AlphaFoldDB" id="A0A0U4C8P7"/>
<dbReference type="PANTHER" id="PTHR35908">
    <property type="entry name" value="HYPOTHETICAL FUSION PROTEIN"/>
    <property type="match status" value="1"/>
</dbReference>
<evidence type="ECO:0000313" key="3">
    <source>
        <dbReference type="Proteomes" id="UP000067689"/>
    </source>
</evidence>
<dbReference type="PATRIC" id="fig|2041.4.peg.1176"/>
<evidence type="ECO:0000259" key="1">
    <source>
        <dbReference type="Pfam" id="PF18029"/>
    </source>
</evidence>
<dbReference type="SUPFAM" id="SSF54593">
    <property type="entry name" value="Glyoxalase/Bleomycin resistance protein/Dihydroxybiphenyl dioxygenase"/>
    <property type="match status" value="1"/>
</dbReference>
<dbReference type="STRING" id="2041.AERYTH_05660"/>
<sequence length="226" mass="24424">MPLVTWKDLCIVAGDPASAAPSWAALLGLDVVLDGDDAHLVGPTPGHTVWVNRVPEPKTVKDRVHLDVHAAEEVPPGTSRLSAEGAFRWTVVAGPEGDELCTFVRDVVPAYRLYEVCVDVVDHGAAAAWWQGLWGGRGGTDADGGFSWVEDVPGLPCEGVVFCSVPEPKTVKNRIHWDVTLEQGVQVDHLVELGATVLRRPDDEIVWTVMADPDGNEFCVFERADA</sequence>
<reference evidence="2 3" key="1">
    <citation type="journal article" date="1991" name="Int. J. Syst. Bacteriol.">
        <title>Description of the erythromycin-producing bacterium Arthrobacter sp. strain NRRL B-3381 as Aeromicrobium erythreum gen. nov., sp. nov.</title>
        <authorList>
            <person name="Miller E.S."/>
            <person name="Woese C.R."/>
            <person name="Brenner S."/>
        </authorList>
    </citation>
    <scope>NUCLEOTIDE SEQUENCE [LARGE SCALE GENOMIC DNA]</scope>
    <source>
        <strain evidence="2 3">AR18</strain>
    </source>
</reference>
<accession>A0A0U4C8P7</accession>
<dbReference type="KEGG" id="aer:AERYTH_05660"/>
<feature type="domain" description="Glyoxalase-like" evidence="1">
    <location>
        <begin position="115"/>
        <end position="221"/>
    </location>
</feature>
<dbReference type="Gene3D" id="3.10.180.10">
    <property type="entry name" value="2,3-Dihydroxybiphenyl 1,2-Dioxygenase, domain 1"/>
    <property type="match status" value="2"/>
</dbReference>
<dbReference type="InterPro" id="IPR029068">
    <property type="entry name" value="Glyas_Bleomycin-R_OHBP_Dase"/>
</dbReference>
<dbReference type="Pfam" id="PF18029">
    <property type="entry name" value="Glyoxalase_6"/>
    <property type="match status" value="2"/>
</dbReference>
<dbReference type="EMBL" id="CP011502">
    <property type="protein sequence ID" value="ALX04222.1"/>
    <property type="molecule type" value="Genomic_DNA"/>
</dbReference>
<dbReference type="PANTHER" id="PTHR35908:SF1">
    <property type="entry name" value="CONSERVED PROTEIN"/>
    <property type="match status" value="1"/>
</dbReference>
<gene>
    <name evidence="2" type="ORF">AERYTH_05660</name>
</gene>
<feature type="domain" description="Glyoxalase-like" evidence="1">
    <location>
        <begin position="9"/>
        <end position="101"/>
    </location>
</feature>